<evidence type="ECO:0000313" key="1">
    <source>
        <dbReference type="EMBL" id="CAI9163089.1"/>
    </source>
</evidence>
<keyword evidence="2" id="KW-1185">Reference proteome</keyword>
<accession>A0ABN8YNN2</accession>
<protein>
    <recommendedName>
        <fullName evidence="3">Secreted protein</fullName>
    </recommendedName>
</protein>
<evidence type="ECO:0008006" key="3">
    <source>
        <dbReference type="Google" id="ProtNLM"/>
    </source>
</evidence>
<dbReference type="Proteomes" id="UP001176941">
    <property type="component" value="Chromosome 21"/>
</dbReference>
<dbReference type="EMBL" id="OX459957">
    <property type="protein sequence ID" value="CAI9163089.1"/>
    <property type="molecule type" value="Genomic_DNA"/>
</dbReference>
<reference evidence="1" key="1">
    <citation type="submission" date="2023-04" db="EMBL/GenBank/DDBJ databases">
        <authorList>
            <consortium name="ELIXIR-Norway"/>
        </authorList>
    </citation>
    <scope>NUCLEOTIDE SEQUENCE [LARGE SCALE GENOMIC DNA]</scope>
</reference>
<name>A0ABN8YNN2_RANTA</name>
<gene>
    <name evidence="1" type="ORF">MRATA1EN1_LOCUS12051</name>
</gene>
<evidence type="ECO:0000313" key="2">
    <source>
        <dbReference type="Proteomes" id="UP001176941"/>
    </source>
</evidence>
<sequence>MFTLSCICRAVLAQRLSSKVFLVKLASWPQFPSLFAFSDTFTENLVSGSIFSLHHHPLPAVRDMSVSRPEFAPSSASCCELLSCSVPWTRGQVASVQTFQVLQETRVRPRTFKTLSLSPLQCDS</sequence>
<organism evidence="1 2">
    <name type="scientific">Rangifer tarandus platyrhynchus</name>
    <name type="common">Svalbard reindeer</name>
    <dbReference type="NCBI Taxonomy" id="3082113"/>
    <lineage>
        <taxon>Eukaryota</taxon>
        <taxon>Metazoa</taxon>
        <taxon>Chordata</taxon>
        <taxon>Craniata</taxon>
        <taxon>Vertebrata</taxon>
        <taxon>Euteleostomi</taxon>
        <taxon>Mammalia</taxon>
        <taxon>Eutheria</taxon>
        <taxon>Laurasiatheria</taxon>
        <taxon>Artiodactyla</taxon>
        <taxon>Ruminantia</taxon>
        <taxon>Pecora</taxon>
        <taxon>Cervidae</taxon>
        <taxon>Odocoileinae</taxon>
        <taxon>Rangifer</taxon>
    </lineage>
</organism>
<proteinExistence type="predicted"/>